<organism evidence="1 2">
    <name type="scientific">Pseudomonas fakonensis</name>
    <dbReference type="NCBI Taxonomy" id="2842355"/>
    <lineage>
        <taxon>Bacteria</taxon>
        <taxon>Pseudomonadati</taxon>
        <taxon>Pseudomonadota</taxon>
        <taxon>Gammaproteobacteria</taxon>
        <taxon>Pseudomonadales</taxon>
        <taxon>Pseudomonadaceae</taxon>
        <taxon>Pseudomonas</taxon>
    </lineage>
</organism>
<dbReference type="Proteomes" id="UP001046350">
    <property type="component" value="Chromosome"/>
</dbReference>
<protein>
    <recommendedName>
        <fullName evidence="3">Transcriptional regulator</fullName>
    </recommendedName>
</protein>
<name>A0ABX8N482_9PSED</name>
<dbReference type="EMBL" id="CP077076">
    <property type="protein sequence ID" value="QXH50747.1"/>
    <property type="molecule type" value="Genomic_DNA"/>
</dbReference>
<evidence type="ECO:0008006" key="3">
    <source>
        <dbReference type="Google" id="ProtNLM"/>
    </source>
</evidence>
<dbReference type="RefSeq" id="WP_217840311.1">
    <property type="nucleotide sequence ID" value="NZ_CP077076.1"/>
</dbReference>
<keyword evidence="2" id="KW-1185">Reference proteome</keyword>
<proteinExistence type="predicted"/>
<accession>A0ABX8N482</accession>
<sequence length="53" mass="5831">MKSAKQHTAEQAMAHFEAQARRLVGEVSRTQLRLLQVAKEKGVKLEPGGRMAG</sequence>
<reference evidence="1" key="1">
    <citation type="journal article" date="2021" name="Microorganisms">
        <title>The Ever-Expanding Pseudomonas Genus: Description of 43 New Species and Partition of the Pseudomonas putida Group.</title>
        <authorList>
            <person name="Girard L."/>
            <person name="Lood C."/>
            <person name="Hofte M."/>
            <person name="Vandamme P."/>
            <person name="Rokni-Zadeh H."/>
            <person name="van Noort V."/>
            <person name="Lavigne R."/>
            <person name="De Mot R."/>
        </authorList>
    </citation>
    <scope>NUCLEOTIDE SEQUENCE</scope>
    <source>
        <strain evidence="1">COW40</strain>
    </source>
</reference>
<gene>
    <name evidence="1" type="ORF">KSS94_22815</name>
</gene>
<evidence type="ECO:0000313" key="2">
    <source>
        <dbReference type="Proteomes" id="UP001046350"/>
    </source>
</evidence>
<evidence type="ECO:0000313" key="1">
    <source>
        <dbReference type="EMBL" id="QXH50747.1"/>
    </source>
</evidence>